<evidence type="ECO:0000256" key="2">
    <source>
        <dbReference type="ARBA" id="ARBA00012438"/>
    </source>
</evidence>
<evidence type="ECO:0000256" key="1">
    <source>
        <dbReference type="ARBA" id="ARBA00000085"/>
    </source>
</evidence>
<feature type="domain" description="Histidine kinase" evidence="6">
    <location>
        <begin position="391"/>
        <end position="614"/>
    </location>
</feature>
<evidence type="ECO:0000256" key="4">
    <source>
        <dbReference type="PROSITE-ProRule" id="PRU00169"/>
    </source>
</evidence>
<dbReference type="SMART" id="SM00388">
    <property type="entry name" value="HisKA"/>
    <property type="match status" value="1"/>
</dbReference>
<reference evidence="8 9" key="1">
    <citation type="submission" date="2016-10" db="EMBL/GenBank/DDBJ databases">
        <authorList>
            <person name="de Groot N.N."/>
        </authorList>
    </citation>
    <scope>NUCLEOTIDE SEQUENCE [LARGE SCALE GENOMIC DNA]</scope>
    <source>
        <strain evidence="8 9">DSM 26915</strain>
    </source>
</reference>
<feature type="transmembrane region" description="Helical" evidence="5">
    <location>
        <begin position="41"/>
        <end position="62"/>
    </location>
</feature>
<keyword evidence="9" id="KW-1185">Reference proteome</keyword>
<keyword evidence="8" id="KW-0808">Transferase</keyword>
<dbReference type="PROSITE" id="PS50109">
    <property type="entry name" value="HIS_KIN"/>
    <property type="match status" value="1"/>
</dbReference>
<evidence type="ECO:0000256" key="3">
    <source>
        <dbReference type="ARBA" id="ARBA00022553"/>
    </source>
</evidence>
<dbReference type="InterPro" id="IPR004358">
    <property type="entry name" value="Sig_transdc_His_kin-like_C"/>
</dbReference>
<feature type="transmembrane region" description="Helical" evidence="5">
    <location>
        <begin position="16"/>
        <end position="35"/>
    </location>
</feature>
<dbReference type="InterPro" id="IPR003661">
    <property type="entry name" value="HisK_dim/P_dom"/>
</dbReference>
<keyword evidence="8" id="KW-0418">Kinase</keyword>
<keyword evidence="5" id="KW-0472">Membrane</keyword>
<dbReference type="EC" id="2.7.13.3" evidence="2"/>
<comment type="catalytic activity">
    <reaction evidence="1">
        <text>ATP + protein L-histidine = ADP + protein N-phospho-L-histidine.</text>
        <dbReference type="EC" id="2.7.13.3"/>
    </reaction>
</comment>
<dbReference type="CDD" id="cd00130">
    <property type="entry name" value="PAS"/>
    <property type="match status" value="1"/>
</dbReference>
<name>A0A1H5VTJ0_9RHOB</name>
<dbReference type="InterPro" id="IPR005467">
    <property type="entry name" value="His_kinase_dom"/>
</dbReference>
<evidence type="ECO:0000259" key="7">
    <source>
        <dbReference type="PROSITE" id="PS50110"/>
    </source>
</evidence>
<protein>
    <recommendedName>
        <fullName evidence="2">histidine kinase</fullName>
        <ecNumber evidence="2">2.7.13.3</ecNumber>
    </recommendedName>
</protein>
<keyword evidence="5" id="KW-0812">Transmembrane</keyword>
<dbReference type="RefSeq" id="WP_234994693.1">
    <property type="nucleotide sequence ID" value="NZ_FNUZ01000002.1"/>
</dbReference>
<proteinExistence type="predicted"/>
<evidence type="ECO:0000313" key="8">
    <source>
        <dbReference type="EMBL" id="SEF90544.1"/>
    </source>
</evidence>
<keyword evidence="5" id="KW-1133">Transmembrane helix</keyword>
<dbReference type="SUPFAM" id="SSF55874">
    <property type="entry name" value="ATPase domain of HSP90 chaperone/DNA topoisomerase II/histidine kinase"/>
    <property type="match status" value="1"/>
</dbReference>
<dbReference type="Gene3D" id="3.40.50.2300">
    <property type="match status" value="1"/>
</dbReference>
<dbReference type="InterPro" id="IPR011006">
    <property type="entry name" value="CheY-like_superfamily"/>
</dbReference>
<dbReference type="InterPro" id="IPR036890">
    <property type="entry name" value="HATPase_C_sf"/>
</dbReference>
<dbReference type="Gene3D" id="3.30.450.20">
    <property type="entry name" value="PAS domain"/>
    <property type="match status" value="1"/>
</dbReference>
<dbReference type="Proteomes" id="UP000236752">
    <property type="component" value="Unassembled WGS sequence"/>
</dbReference>
<dbReference type="InterPro" id="IPR035965">
    <property type="entry name" value="PAS-like_dom_sf"/>
</dbReference>
<evidence type="ECO:0000259" key="6">
    <source>
        <dbReference type="PROSITE" id="PS50109"/>
    </source>
</evidence>
<dbReference type="Pfam" id="PF00512">
    <property type="entry name" value="HisKA"/>
    <property type="match status" value="1"/>
</dbReference>
<dbReference type="GO" id="GO:0000155">
    <property type="term" value="F:phosphorelay sensor kinase activity"/>
    <property type="evidence" value="ECO:0007669"/>
    <property type="project" value="InterPro"/>
</dbReference>
<sequence>MMKSTAKNIESSQLRGVYLLLFLSGVLAIGGSVVVPQIDGLLLLIGGAAFICLICFAFYAAVQGMFQRGIFLAVKTAAELSASPVLLTDRNAFVVFQNKVVQDEFGDCLDAPIAQALDDDLIEPLPAIAQLLQDVKENGAASQEFLTDGGQLKIHVRKIGRRYLLWQIQRSEAGSGGAFLPSISVGRHGVILSMNTQARALFGMRAHRLDQIAPINAFRDGQIVELATKDGQKQTFITKCVARAVGRTEFILVEHQVSDCMSQVDCDSLPIGLLTISREGIITMANSRARKLLNQSDVQGGPLAAYFEGLGRSIPDWISDAYAGRGLNKSEFLRVSRDDREVFVQVYLSRIEDQGTEKLIALLNDATELKTLERQFVQSQKMQAIGQLAGGVAHDFNNLLTAISGHCDLMLLRHDKGGPDYPDLVQIHQNANRAAGLVEQLLAFSRKQTLRPEVLDLRDTLSDLTHLLNRLVGETVSLQLKHDPLLPPIRADRRQIEQVLMNLVVNARDAMANGGKIVIETEKTVLDEPLVRNRASVPPGEYVLVQVIDEGEGIPEDLQQKIFEPFYTTKRTGEGTGLGLSTVYGIVKQSGGYIFVNSEMGKGTTFQILFPVHSGPAISPVAEMPEPVRMPTKAGQGVILLVEDEAPVRAFASRALRLRGYTVIEAESAEAALNTLADGTLHIDLFVSDVIMPGMDGPTWVRKAREMRPDVSVVFVSGYAEDAFGGAAQDMEKVTFLPKPFSLSALTDTVSKALG</sequence>
<dbReference type="PROSITE" id="PS50110">
    <property type="entry name" value="RESPONSE_REGULATORY"/>
    <property type="match status" value="1"/>
</dbReference>
<dbReference type="PANTHER" id="PTHR43065">
    <property type="entry name" value="SENSOR HISTIDINE KINASE"/>
    <property type="match status" value="1"/>
</dbReference>
<keyword evidence="3 4" id="KW-0597">Phosphoprotein</keyword>
<dbReference type="InterPro" id="IPR001789">
    <property type="entry name" value="Sig_transdc_resp-reg_receiver"/>
</dbReference>
<dbReference type="InterPro" id="IPR003594">
    <property type="entry name" value="HATPase_dom"/>
</dbReference>
<evidence type="ECO:0000256" key="5">
    <source>
        <dbReference type="SAM" id="Phobius"/>
    </source>
</evidence>
<accession>A0A1H5VTJ0</accession>
<dbReference type="InterPro" id="IPR000014">
    <property type="entry name" value="PAS"/>
</dbReference>
<feature type="modified residue" description="4-aspartylphosphate" evidence="4">
    <location>
        <position position="689"/>
    </location>
</feature>
<evidence type="ECO:0000313" key="9">
    <source>
        <dbReference type="Proteomes" id="UP000236752"/>
    </source>
</evidence>
<dbReference type="PANTHER" id="PTHR43065:SF42">
    <property type="entry name" value="TWO-COMPONENT SENSOR PPRA"/>
    <property type="match status" value="1"/>
</dbReference>
<dbReference type="Pfam" id="PF02518">
    <property type="entry name" value="HATPase_c"/>
    <property type="match status" value="1"/>
</dbReference>
<organism evidence="8 9">
    <name type="scientific">Thalassococcus halodurans</name>
    <dbReference type="NCBI Taxonomy" id="373675"/>
    <lineage>
        <taxon>Bacteria</taxon>
        <taxon>Pseudomonadati</taxon>
        <taxon>Pseudomonadota</taxon>
        <taxon>Alphaproteobacteria</taxon>
        <taxon>Rhodobacterales</taxon>
        <taxon>Roseobacteraceae</taxon>
        <taxon>Thalassococcus</taxon>
    </lineage>
</organism>
<feature type="domain" description="Response regulatory" evidence="7">
    <location>
        <begin position="638"/>
        <end position="754"/>
    </location>
</feature>
<dbReference type="PRINTS" id="PR00344">
    <property type="entry name" value="BCTRLSENSOR"/>
</dbReference>
<dbReference type="SUPFAM" id="SSF52172">
    <property type="entry name" value="CheY-like"/>
    <property type="match status" value="1"/>
</dbReference>
<dbReference type="SUPFAM" id="SSF55785">
    <property type="entry name" value="PYP-like sensor domain (PAS domain)"/>
    <property type="match status" value="1"/>
</dbReference>
<dbReference type="Gene3D" id="3.30.565.10">
    <property type="entry name" value="Histidine kinase-like ATPase, C-terminal domain"/>
    <property type="match status" value="1"/>
</dbReference>
<dbReference type="Gene3D" id="1.10.287.130">
    <property type="match status" value="1"/>
</dbReference>
<dbReference type="Pfam" id="PF00072">
    <property type="entry name" value="Response_reg"/>
    <property type="match status" value="1"/>
</dbReference>
<dbReference type="AlphaFoldDB" id="A0A1H5VTJ0"/>
<dbReference type="FunFam" id="1.10.287.130:FF:000037">
    <property type="entry name" value="Hybrid sensor histidine kinase/response regulator"/>
    <property type="match status" value="1"/>
</dbReference>
<dbReference type="SUPFAM" id="SSF47384">
    <property type="entry name" value="Homodimeric domain of signal transducing histidine kinase"/>
    <property type="match status" value="1"/>
</dbReference>
<dbReference type="SMART" id="SM00387">
    <property type="entry name" value="HATPase_c"/>
    <property type="match status" value="1"/>
</dbReference>
<dbReference type="EMBL" id="FNUZ01000002">
    <property type="protein sequence ID" value="SEF90544.1"/>
    <property type="molecule type" value="Genomic_DNA"/>
</dbReference>
<dbReference type="SMART" id="SM00448">
    <property type="entry name" value="REC"/>
    <property type="match status" value="1"/>
</dbReference>
<dbReference type="CDD" id="cd00082">
    <property type="entry name" value="HisKA"/>
    <property type="match status" value="1"/>
</dbReference>
<dbReference type="InterPro" id="IPR036097">
    <property type="entry name" value="HisK_dim/P_sf"/>
</dbReference>
<gene>
    <name evidence="8" type="ORF">SAMN04488045_1175</name>
</gene>